<dbReference type="Proteomes" id="UP001595990">
    <property type="component" value="Unassembled WGS sequence"/>
</dbReference>
<proteinExistence type="predicted"/>
<dbReference type="RefSeq" id="WP_417924321.1">
    <property type="nucleotide sequence ID" value="NZ_JBHSFS010000028.1"/>
</dbReference>
<evidence type="ECO:0000313" key="1">
    <source>
        <dbReference type="EMBL" id="MFC4517914.1"/>
    </source>
</evidence>
<comment type="caution">
    <text evidence="1">The sequence shown here is derived from an EMBL/GenBank/DDBJ whole genome shotgun (WGS) entry which is preliminary data.</text>
</comment>
<dbReference type="InterPro" id="IPR025335">
    <property type="entry name" value="DUF4241"/>
</dbReference>
<gene>
    <name evidence="1" type="ORF">ACFPEN_34145</name>
</gene>
<dbReference type="Pfam" id="PF14025">
    <property type="entry name" value="DUF4241"/>
    <property type="match status" value="1"/>
</dbReference>
<keyword evidence="2" id="KW-1185">Reference proteome</keyword>
<name>A0ABV9BUZ9_9ACTN</name>
<dbReference type="EMBL" id="JBHSFS010000028">
    <property type="protein sequence ID" value="MFC4517914.1"/>
    <property type="molecule type" value="Genomic_DNA"/>
</dbReference>
<reference evidence="2" key="1">
    <citation type="journal article" date="2019" name="Int. J. Syst. Evol. Microbiol.">
        <title>The Global Catalogue of Microorganisms (GCM) 10K type strain sequencing project: providing services to taxonomists for standard genome sequencing and annotation.</title>
        <authorList>
            <consortium name="The Broad Institute Genomics Platform"/>
            <consortium name="The Broad Institute Genome Sequencing Center for Infectious Disease"/>
            <person name="Wu L."/>
            <person name="Ma J."/>
        </authorList>
    </citation>
    <scope>NUCLEOTIDE SEQUENCE [LARGE SCALE GENOMIC DNA]</scope>
    <source>
        <strain evidence="2">CECT 8064</strain>
    </source>
</reference>
<protein>
    <submittedName>
        <fullName evidence="1">DUF4241 domain-containing protein</fullName>
    </submittedName>
</protein>
<accession>A0ABV9BUZ9</accession>
<organism evidence="1 2">
    <name type="scientific">Streptomyces ehimensis</name>
    <dbReference type="NCBI Taxonomy" id="68195"/>
    <lineage>
        <taxon>Bacteria</taxon>
        <taxon>Bacillati</taxon>
        <taxon>Actinomycetota</taxon>
        <taxon>Actinomycetes</taxon>
        <taxon>Kitasatosporales</taxon>
        <taxon>Streptomycetaceae</taxon>
        <taxon>Streptomyces</taxon>
    </lineage>
</organism>
<evidence type="ECO:0000313" key="2">
    <source>
        <dbReference type="Proteomes" id="UP001595990"/>
    </source>
</evidence>
<sequence length="466" mass="50199">MSLVEVVYAEGWCGLRRAVIGPLPEEEARKRHSAGDPYAVLLRAGGRPLAELRIAGRAGYMGLLLFDTHGRRHREYDYVELRRGRLHLRRHRQWLYRTPDEAERSERAAHFTLTIEADGRTRRSLDHCGLFETVTRLPEEHRTLPLADFGEWTGYVDADLLGLPGPLALVSARVPEMVDQPDGAPLWSPPAPLAPGQLEALFVPGSRFASDDEPVTVIEPEVAGSLRLPTGRVIVVDPTVLSASDEPLTVAVPPGTYPLVLGKVERRSEWDGEEMTWEEITAAMLVVGDRRPAATWELGLSPGQESRLLGDRQYYGFGVDSGTGAFLDIAARDALVADRNAGEDLAAAVGGEVTCPEFRDPASGANAIAFPSGAGDGSYPVWIGRGHDGEVTCLIADMLTVDSRRPLPPTEESTAVVLTSPAPQAEVPLPAAVPPAETALLFAELLAETAAMAGRTRLPGQGQGAK</sequence>